<gene>
    <name evidence="10" type="ORF">EVEC_LOCUS10608</name>
</gene>
<dbReference type="InterPro" id="IPR053958">
    <property type="entry name" value="HMGCR/SNAP/NPC1-like_SSD"/>
</dbReference>
<evidence type="ECO:0000256" key="1">
    <source>
        <dbReference type="ARBA" id="ARBA00004240"/>
    </source>
</evidence>
<evidence type="ECO:0000256" key="6">
    <source>
        <dbReference type="ARBA" id="ARBA00023034"/>
    </source>
</evidence>
<feature type="transmembrane region" description="Helical" evidence="8">
    <location>
        <begin position="187"/>
        <end position="207"/>
    </location>
</feature>
<sequence>MRISNLYAKHSRLKERVGHAYYNYGRGLLSHSFELYNELNTFSSTETAKSHFACLKVSNDGHELNEGLPSNGCLILSPSLFWKSNVGLFYKDPDVVKTMRSFLCRSSFCVRDLFLGMPLDGTGIKSSYDQNVPLFNLYYGLTLFAAKIDNSTADSLRTHLLRKFSFLNLSPHQDSFFKHVFYRPRKYFASFLPLILSYVLLVFYLYFSVSKIIMVKSKWGLALAAVVTVAATSIMTAGICVQFSMLPTLWGAELFPYLALVVGLENTLCLTRSVVYTPPAMDVRSRISHGLSQEGYSFTKYFLLEMAFLFVGFLTFVSEIQEFCVFAWIGLVIDFYMQLFFYAPCLTLDLLRLDPEEKQRFSSMLFFSDIRQYKNYSNPK</sequence>
<dbReference type="WBParaSite" id="EVEC_0001130001-mRNA-1">
    <property type="protein sequence ID" value="EVEC_0001130001-mRNA-1"/>
    <property type="gene ID" value="EVEC_0001130001"/>
</dbReference>
<keyword evidence="6" id="KW-0333">Golgi apparatus</keyword>
<dbReference type="GO" id="GO:0005789">
    <property type="term" value="C:endoplasmic reticulum membrane"/>
    <property type="evidence" value="ECO:0007669"/>
    <property type="project" value="InterPro"/>
</dbReference>
<keyword evidence="8" id="KW-1133">Transmembrane helix</keyword>
<dbReference type="GO" id="GO:0000139">
    <property type="term" value="C:Golgi membrane"/>
    <property type="evidence" value="ECO:0007669"/>
    <property type="project" value="UniProtKB-SubCell"/>
</dbReference>
<dbReference type="PANTHER" id="PTHR46378:SF1">
    <property type="entry name" value="STEROL REGULATORY ELEMENT-BINDING PROTEIN CLEAVAGE-ACTIVATING PROTEIN"/>
    <property type="match status" value="1"/>
</dbReference>
<feature type="transmembrane region" description="Helical" evidence="8">
    <location>
        <begin position="326"/>
        <end position="351"/>
    </location>
</feature>
<evidence type="ECO:0000313" key="11">
    <source>
        <dbReference type="Proteomes" id="UP000274131"/>
    </source>
</evidence>
<dbReference type="EMBL" id="UXUI01010993">
    <property type="protein sequence ID" value="VDD95857.1"/>
    <property type="molecule type" value="Genomic_DNA"/>
</dbReference>
<accession>A0A0N4VKB2</accession>
<reference evidence="12" key="1">
    <citation type="submission" date="2017-02" db="UniProtKB">
        <authorList>
            <consortium name="WormBaseParasite"/>
        </authorList>
    </citation>
    <scope>IDENTIFICATION</scope>
</reference>
<evidence type="ECO:0000313" key="12">
    <source>
        <dbReference type="WBParaSite" id="EVEC_0001130001-mRNA-1"/>
    </source>
</evidence>
<dbReference type="InterPro" id="IPR030225">
    <property type="entry name" value="SCAP"/>
</dbReference>
<dbReference type="GO" id="GO:0045540">
    <property type="term" value="P:regulation of cholesterol biosynthetic process"/>
    <property type="evidence" value="ECO:0007669"/>
    <property type="project" value="TreeGrafter"/>
</dbReference>
<evidence type="ECO:0000256" key="4">
    <source>
        <dbReference type="ARBA" id="ARBA00022737"/>
    </source>
</evidence>
<dbReference type="GO" id="GO:0032936">
    <property type="term" value="C:SREBP-SCAP complex"/>
    <property type="evidence" value="ECO:0007669"/>
    <property type="project" value="TreeGrafter"/>
</dbReference>
<dbReference type="OrthoDB" id="60477at2759"/>
<dbReference type="Pfam" id="PF24006">
    <property type="entry name" value="SCAP_N"/>
    <property type="match status" value="1"/>
</dbReference>
<comment type="subcellular location">
    <subcellularLocation>
        <location evidence="1">Endoplasmic reticulum</location>
    </subcellularLocation>
    <subcellularLocation>
        <location evidence="2">Golgi apparatus membrane</location>
    </subcellularLocation>
</comment>
<dbReference type="GO" id="GO:0032933">
    <property type="term" value="P:SREBP signaling pathway"/>
    <property type="evidence" value="ECO:0007669"/>
    <property type="project" value="InterPro"/>
</dbReference>
<protein>
    <submittedName>
        <fullName evidence="12">SSD domain-containing protein</fullName>
    </submittedName>
</protein>
<keyword evidence="4" id="KW-0677">Repeat</keyword>
<dbReference type="PROSITE" id="PS50156">
    <property type="entry name" value="SSD"/>
    <property type="match status" value="1"/>
</dbReference>
<feature type="transmembrane region" description="Helical" evidence="8">
    <location>
        <begin position="219"/>
        <end position="245"/>
    </location>
</feature>
<dbReference type="AlphaFoldDB" id="A0A0N4VKB2"/>
<name>A0A0N4VKB2_ENTVE</name>
<evidence type="ECO:0000256" key="3">
    <source>
        <dbReference type="ARBA" id="ARBA00022574"/>
    </source>
</evidence>
<feature type="domain" description="SSD" evidence="9">
    <location>
        <begin position="190"/>
        <end position="348"/>
    </location>
</feature>
<organism evidence="12">
    <name type="scientific">Enterobius vermicularis</name>
    <name type="common">Human pinworm</name>
    <dbReference type="NCBI Taxonomy" id="51028"/>
    <lineage>
        <taxon>Eukaryota</taxon>
        <taxon>Metazoa</taxon>
        <taxon>Ecdysozoa</taxon>
        <taxon>Nematoda</taxon>
        <taxon>Chromadorea</taxon>
        <taxon>Rhabditida</taxon>
        <taxon>Spirurina</taxon>
        <taxon>Oxyuridomorpha</taxon>
        <taxon>Oxyuroidea</taxon>
        <taxon>Oxyuridae</taxon>
        <taxon>Enterobius</taxon>
    </lineage>
</organism>
<keyword evidence="8" id="KW-0812">Transmembrane</keyword>
<evidence type="ECO:0000259" key="9">
    <source>
        <dbReference type="PROSITE" id="PS50156"/>
    </source>
</evidence>
<dbReference type="PANTHER" id="PTHR46378">
    <property type="entry name" value="STEROL REGULATORY ELEMENT-BINDING PROTEIN CLEAVAGE-ACTIVATING PROTEIN"/>
    <property type="match status" value="1"/>
</dbReference>
<evidence type="ECO:0000256" key="7">
    <source>
        <dbReference type="ARBA" id="ARBA00023136"/>
    </source>
</evidence>
<dbReference type="Pfam" id="PF12349">
    <property type="entry name" value="Sterol-sensing"/>
    <property type="match status" value="1"/>
</dbReference>
<dbReference type="InterPro" id="IPR000731">
    <property type="entry name" value="SSD"/>
</dbReference>
<evidence type="ECO:0000256" key="8">
    <source>
        <dbReference type="SAM" id="Phobius"/>
    </source>
</evidence>
<feature type="transmembrane region" description="Helical" evidence="8">
    <location>
        <begin position="298"/>
        <end position="320"/>
    </location>
</feature>
<keyword evidence="3" id="KW-0853">WD repeat</keyword>
<dbReference type="InterPro" id="IPR057041">
    <property type="entry name" value="SCAP_N"/>
</dbReference>
<feature type="transmembrane region" description="Helical" evidence="8">
    <location>
        <begin position="257"/>
        <end position="277"/>
    </location>
</feature>
<evidence type="ECO:0000313" key="10">
    <source>
        <dbReference type="EMBL" id="VDD95857.1"/>
    </source>
</evidence>
<evidence type="ECO:0000256" key="5">
    <source>
        <dbReference type="ARBA" id="ARBA00022824"/>
    </source>
</evidence>
<evidence type="ECO:0000256" key="2">
    <source>
        <dbReference type="ARBA" id="ARBA00004394"/>
    </source>
</evidence>
<proteinExistence type="predicted"/>
<dbReference type="GO" id="GO:0032934">
    <property type="term" value="F:sterol binding"/>
    <property type="evidence" value="ECO:0007669"/>
    <property type="project" value="InterPro"/>
</dbReference>
<dbReference type="Proteomes" id="UP000274131">
    <property type="component" value="Unassembled WGS sequence"/>
</dbReference>
<keyword evidence="7 8" id="KW-0472">Membrane</keyword>
<dbReference type="STRING" id="51028.A0A0N4VKB2"/>
<reference evidence="10 11" key="2">
    <citation type="submission" date="2018-10" db="EMBL/GenBank/DDBJ databases">
        <authorList>
            <consortium name="Pathogen Informatics"/>
        </authorList>
    </citation>
    <scope>NUCLEOTIDE SEQUENCE [LARGE SCALE GENOMIC DNA]</scope>
</reference>
<keyword evidence="11" id="KW-1185">Reference proteome</keyword>
<keyword evidence="5" id="KW-0256">Endoplasmic reticulum</keyword>